<dbReference type="GO" id="GO:0007140">
    <property type="term" value="P:male meiotic nuclear division"/>
    <property type="evidence" value="ECO:0007669"/>
    <property type="project" value="InterPro"/>
</dbReference>
<organism evidence="2">
    <name type="scientific">Rhizophora mucronata</name>
    <name type="common">Asiatic mangrove</name>
    <dbReference type="NCBI Taxonomy" id="61149"/>
    <lineage>
        <taxon>Eukaryota</taxon>
        <taxon>Viridiplantae</taxon>
        <taxon>Streptophyta</taxon>
        <taxon>Embryophyta</taxon>
        <taxon>Tracheophyta</taxon>
        <taxon>Spermatophyta</taxon>
        <taxon>Magnoliopsida</taxon>
        <taxon>eudicotyledons</taxon>
        <taxon>Gunneridae</taxon>
        <taxon>Pentapetalae</taxon>
        <taxon>rosids</taxon>
        <taxon>fabids</taxon>
        <taxon>Malpighiales</taxon>
        <taxon>Rhizophoraceae</taxon>
        <taxon>Rhizophora</taxon>
    </lineage>
</organism>
<reference evidence="2" key="1">
    <citation type="submission" date="2018-02" db="EMBL/GenBank/DDBJ databases">
        <title>Rhizophora mucronata_Transcriptome.</title>
        <authorList>
            <person name="Meera S.P."/>
            <person name="Sreeshan A."/>
            <person name="Augustine A."/>
        </authorList>
    </citation>
    <scope>NUCLEOTIDE SEQUENCE</scope>
    <source>
        <tissue evidence="2">Leaf</tissue>
    </source>
</reference>
<protein>
    <recommendedName>
        <fullName evidence="3">Protein XRI1</fullName>
    </recommendedName>
</protein>
<feature type="region of interest" description="Disordered" evidence="1">
    <location>
        <begin position="251"/>
        <end position="278"/>
    </location>
</feature>
<feature type="compositionally biased region" description="Basic and acidic residues" evidence="1">
    <location>
        <begin position="72"/>
        <end position="82"/>
    </location>
</feature>
<sequence>MDSADNEEHSNLQSKDHCHHKESNCDVSQCLWNEVTLNEEDLSYMFDETTPVKACGDWAYPANHNESISDNTNKKPDRRKENFSQSKRRRMLQFDNQESDFPLCHEEMPSAFQNSIDGEDLTEDVVPQASQPVPSFPDVSVGSYEGLDQSPEKWLAECLNDTDMYFSSDFYMDGSGASGIQIDISEFCNDPPAFEANVVQKHVSRTSKNIIVKGGNSLLQTPPKLASSVVYPFAIIKPCEFHGDVTLNDINRQIQTPPPSKSKLNDEDPAAYPTSAFSGKPVVGKTKIRTEGKGSITIMRTKG</sequence>
<proteinExistence type="predicted"/>
<dbReference type="AlphaFoldDB" id="A0A2P2KKQ1"/>
<name>A0A2P2KKQ1_RHIMU</name>
<evidence type="ECO:0000256" key="1">
    <source>
        <dbReference type="SAM" id="MobiDB-lite"/>
    </source>
</evidence>
<dbReference type="InterPro" id="IPR039933">
    <property type="entry name" value="XRI1"/>
</dbReference>
<dbReference type="GO" id="GO:0007143">
    <property type="term" value="P:female meiotic nuclear division"/>
    <property type="evidence" value="ECO:0007669"/>
    <property type="project" value="InterPro"/>
</dbReference>
<feature type="region of interest" description="Disordered" evidence="1">
    <location>
        <begin position="64"/>
        <end position="90"/>
    </location>
</feature>
<dbReference type="PANTHER" id="PTHR33385">
    <property type="entry name" value="PROTEIN XRI1"/>
    <property type="match status" value="1"/>
</dbReference>
<dbReference type="EMBL" id="GGEC01025812">
    <property type="protein sequence ID" value="MBX06296.1"/>
    <property type="molecule type" value="Transcribed_RNA"/>
</dbReference>
<evidence type="ECO:0000313" key="2">
    <source>
        <dbReference type="EMBL" id="MBX06296.1"/>
    </source>
</evidence>
<dbReference type="PANTHER" id="PTHR33385:SF4">
    <property type="entry name" value="PROTEIN XRI1"/>
    <property type="match status" value="1"/>
</dbReference>
<accession>A0A2P2KKQ1</accession>
<evidence type="ECO:0008006" key="3">
    <source>
        <dbReference type="Google" id="ProtNLM"/>
    </source>
</evidence>